<dbReference type="GO" id="GO:0004672">
    <property type="term" value="F:protein kinase activity"/>
    <property type="evidence" value="ECO:0000318"/>
    <property type="project" value="GO_Central"/>
</dbReference>
<evidence type="ECO:0000256" key="4">
    <source>
        <dbReference type="ARBA" id="ARBA00022840"/>
    </source>
</evidence>
<keyword evidence="3" id="KW-0418">Kinase</keyword>
<dbReference type="PROSITE" id="PS00107">
    <property type="entry name" value="PROTEIN_KINASE_ATP"/>
    <property type="match status" value="1"/>
</dbReference>
<sequence length="560" mass="62098">MGYLSCRADSSVVTCDSYKKEKKKKKPLKIQQFHYKDLEIATNGFSPDTLLGKGSHGCVYKGILHGGKLVAIKRASSGLRTLHDDTALENEIEILSKIQNPRLVNLLGFSHDSNQRILVVEFMCNGTLHDVLHRRARSPNWARRVRLALQTAKALETLHSSNPPVIHRDVKSSNVLIDSNWNARLGDFGLALRGHVEDIRLKSTPPAGTIGYLDPGYLTPENLSTKNDVFSFGILLLEIISGRNAIDVNHSPPSIVDWAIPLIRKGKLISLYDPRIGPLPDLSARKQFALIAARCVRSCRERRPSMREVVEGLKLVSKSIPFPVWTNIRRIGLPNANPCSSVDVEREGGVVAERRQGRRTIVPDGWQREVVSEERGIPMDFGTSGRVSCLTLEVEREKGVVGAEPTQGRRTITPDGKEGERPKDWGLLARGSLWSNTRASDEDSSLCTESSGVVRRSRSRNLMDLIVEAETDGESIPLDWMGFTKIGNSSNGDLASFKLRSGRSMSRSKTQSGSHERDKEDGTVQLVRNPSLGGFRMQRPIMVLTTNSKHRNSIRASNPV</sequence>
<evidence type="ECO:0000313" key="8">
    <source>
        <dbReference type="EMBL" id="ERN14506.1"/>
    </source>
</evidence>
<proteinExistence type="predicted"/>
<dbReference type="Proteomes" id="UP000017836">
    <property type="component" value="Unassembled WGS sequence"/>
</dbReference>
<evidence type="ECO:0000256" key="2">
    <source>
        <dbReference type="ARBA" id="ARBA00022741"/>
    </source>
</evidence>
<evidence type="ECO:0000256" key="6">
    <source>
        <dbReference type="SAM" id="MobiDB-lite"/>
    </source>
</evidence>
<dbReference type="InterPro" id="IPR017441">
    <property type="entry name" value="Protein_kinase_ATP_BS"/>
</dbReference>
<dbReference type="SUPFAM" id="SSF56112">
    <property type="entry name" value="Protein kinase-like (PK-like)"/>
    <property type="match status" value="1"/>
</dbReference>
<dbReference type="InterPro" id="IPR008271">
    <property type="entry name" value="Ser/Thr_kinase_AS"/>
</dbReference>
<evidence type="ECO:0000256" key="3">
    <source>
        <dbReference type="ARBA" id="ARBA00022777"/>
    </source>
</evidence>
<dbReference type="PANTHER" id="PTHR46146:SF23">
    <property type="entry name" value="PROTEIN KINASE DOMAIN-CONTAINING PROTEIN"/>
    <property type="match status" value="1"/>
</dbReference>
<accession>U5CMX7</accession>
<evidence type="ECO:0000313" key="9">
    <source>
        <dbReference type="Proteomes" id="UP000017836"/>
    </source>
</evidence>
<dbReference type="Gramene" id="ERN14506">
    <property type="protein sequence ID" value="ERN14506"/>
    <property type="gene ID" value="AMTR_s00038p00022150"/>
</dbReference>
<keyword evidence="9" id="KW-1185">Reference proteome</keyword>
<dbReference type="EMBL" id="KI392532">
    <property type="protein sequence ID" value="ERN14506.1"/>
    <property type="molecule type" value="Genomic_DNA"/>
</dbReference>
<dbReference type="GO" id="GO:0005524">
    <property type="term" value="F:ATP binding"/>
    <property type="evidence" value="ECO:0007669"/>
    <property type="project" value="UniProtKB-UniRule"/>
</dbReference>
<keyword evidence="1" id="KW-0808">Transferase</keyword>
<dbReference type="Gene3D" id="1.10.510.10">
    <property type="entry name" value="Transferase(Phosphotransferase) domain 1"/>
    <property type="match status" value="1"/>
</dbReference>
<dbReference type="PROSITE" id="PS50011">
    <property type="entry name" value="PROTEIN_KINASE_DOM"/>
    <property type="match status" value="1"/>
</dbReference>
<dbReference type="GO" id="GO:0005886">
    <property type="term" value="C:plasma membrane"/>
    <property type="evidence" value="ECO:0000318"/>
    <property type="project" value="GO_Central"/>
</dbReference>
<feature type="compositionally biased region" description="Basic and acidic residues" evidence="6">
    <location>
        <begin position="415"/>
        <end position="424"/>
    </location>
</feature>
<dbReference type="OrthoDB" id="4062651at2759"/>
<reference evidence="9" key="1">
    <citation type="journal article" date="2013" name="Science">
        <title>The Amborella genome and the evolution of flowering plants.</title>
        <authorList>
            <consortium name="Amborella Genome Project"/>
        </authorList>
    </citation>
    <scope>NUCLEOTIDE SEQUENCE [LARGE SCALE GENOMIC DNA]</scope>
</reference>
<dbReference type="PROSITE" id="PS00108">
    <property type="entry name" value="PROTEIN_KINASE_ST"/>
    <property type="match status" value="1"/>
</dbReference>
<evidence type="ECO:0000259" key="7">
    <source>
        <dbReference type="PROSITE" id="PS50011"/>
    </source>
</evidence>
<dbReference type="Gene3D" id="3.30.200.20">
    <property type="entry name" value="Phosphorylase Kinase, domain 1"/>
    <property type="match status" value="1"/>
</dbReference>
<organism evidence="8 9">
    <name type="scientific">Amborella trichopoda</name>
    <dbReference type="NCBI Taxonomy" id="13333"/>
    <lineage>
        <taxon>Eukaryota</taxon>
        <taxon>Viridiplantae</taxon>
        <taxon>Streptophyta</taxon>
        <taxon>Embryophyta</taxon>
        <taxon>Tracheophyta</taxon>
        <taxon>Spermatophyta</taxon>
        <taxon>Magnoliopsida</taxon>
        <taxon>Amborellales</taxon>
        <taxon>Amborellaceae</taxon>
        <taxon>Amborella</taxon>
    </lineage>
</organism>
<gene>
    <name evidence="8" type="ORF">AMTR_s00038p00022150</name>
</gene>
<dbReference type="InterPro" id="IPR000719">
    <property type="entry name" value="Prot_kinase_dom"/>
</dbReference>
<dbReference type="eggNOG" id="KOG1187">
    <property type="taxonomic scope" value="Eukaryota"/>
</dbReference>
<evidence type="ECO:0000256" key="1">
    <source>
        <dbReference type="ARBA" id="ARBA00022679"/>
    </source>
</evidence>
<dbReference type="Pfam" id="PF00069">
    <property type="entry name" value="Pkinase"/>
    <property type="match status" value="1"/>
</dbReference>
<evidence type="ECO:0000256" key="5">
    <source>
        <dbReference type="PROSITE-ProRule" id="PRU10141"/>
    </source>
</evidence>
<dbReference type="AlphaFoldDB" id="U5CMX7"/>
<dbReference type="KEGG" id="atr:18442765"/>
<keyword evidence="2 5" id="KW-0547">Nucleotide-binding</keyword>
<feature type="domain" description="Protein kinase" evidence="7">
    <location>
        <begin position="45"/>
        <end position="316"/>
    </location>
</feature>
<protein>
    <recommendedName>
        <fullName evidence="7">Protein kinase domain-containing protein</fullName>
    </recommendedName>
</protein>
<name>U5CMX7_AMBTC</name>
<feature type="compositionally biased region" description="Polar residues" evidence="6">
    <location>
        <begin position="503"/>
        <end position="513"/>
    </location>
</feature>
<feature type="binding site" evidence="5">
    <location>
        <position position="73"/>
    </location>
    <ligand>
        <name>ATP</name>
        <dbReference type="ChEBI" id="CHEBI:30616"/>
    </ligand>
</feature>
<dbReference type="InterPro" id="IPR011009">
    <property type="entry name" value="Kinase-like_dom_sf"/>
</dbReference>
<keyword evidence="4 5" id="KW-0067">ATP-binding</keyword>
<feature type="region of interest" description="Disordered" evidence="6">
    <location>
        <begin position="401"/>
        <end position="424"/>
    </location>
</feature>
<dbReference type="GO" id="GO:0007165">
    <property type="term" value="P:signal transduction"/>
    <property type="evidence" value="ECO:0000318"/>
    <property type="project" value="GO_Central"/>
</dbReference>
<dbReference type="FunFam" id="1.10.510.10:FF:000540">
    <property type="entry name" value="Serine/threonine-protein kinase-like protein"/>
    <property type="match status" value="1"/>
</dbReference>
<dbReference type="SMART" id="SM00220">
    <property type="entry name" value="S_TKc"/>
    <property type="match status" value="1"/>
</dbReference>
<dbReference type="HOGENOM" id="CLU_000288_21_2_1"/>
<dbReference type="STRING" id="13333.U5CMX7"/>
<feature type="region of interest" description="Disordered" evidence="6">
    <location>
        <begin position="500"/>
        <end position="525"/>
    </location>
</feature>
<dbReference type="PANTHER" id="PTHR46146">
    <property type="entry name" value="SERINE/THREONINE-PROTEIN KINASE-LIKE PROTEIN CCR4"/>
    <property type="match status" value="1"/>
</dbReference>